<sequence length="404" mass="47049">MDELKTDEVNKETSKEAKLEDIDAFFRTIDKEKEKKKKRLEEKKQSKEKPKKGKSKLMVDPLYQELHARLNLSDDDGWKSCDDEDKEIIDEEEAKKEEMEKEKEKKKKPALPVYHKWCPENTKAILNISDVKPKEKSFVPYVPGSRLVVIDLNNFEEFPELGTKGPVKPRQAPETQPKSNIYVPKKTSYISTTRPPPDRFTDISEKRNAGYGNFYSSGSNNVQISRNWDTDKDDNPDQKYGDGGEKWDNFKRDKSEHINNRPDPKYDDRNINFAEKWDNFKRDKSENMNNRPDPKYDDRNNNIAEKWDNFKRDKSEQMNNKSGSKYDDNVSKRGFGNWNNKGFDNGSSGGFNGFNRGSDKFNNRGFSNSSGGFSNYVRNAEPANFHNDKSNVFKTRQDDYQSKN</sequence>
<dbReference type="EMBL" id="LWCA01001042">
    <property type="protein sequence ID" value="OAF66084.1"/>
    <property type="molecule type" value="Genomic_DNA"/>
</dbReference>
<feature type="compositionally biased region" description="Low complexity" evidence="2">
    <location>
        <begin position="363"/>
        <end position="375"/>
    </location>
</feature>
<reference evidence="3 4" key="1">
    <citation type="submission" date="2016-04" db="EMBL/GenBank/DDBJ databases">
        <title>The genome of Intoshia linei affirms orthonectids as highly simplified spiralians.</title>
        <authorList>
            <person name="Mikhailov K.V."/>
            <person name="Slusarev G.S."/>
            <person name="Nikitin M.A."/>
            <person name="Logacheva M.D."/>
            <person name="Penin A."/>
            <person name="Aleoshin V."/>
            <person name="Panchin Y.V."/>
        </authorList>
    </citation>
    <scope>NUCLEOTIDE SEQUENCE [LARGE SCALE GENOMIC DNA]</scope>
    <source>
        <strain evidence="3">Intl2013</strain>
        <tissue evidence="3">Whole animal</tissue>
    </source>
</reference>
<feature type="coiled-coil region" evidence="1">
    <location>
        <begin position="82"/>
        <end position="109"/>
    </location>
</feature>
<keyword evidence="4" id="KW-1185">Reference proteome</keyword>
<feature type="compositionally biased region" description="Basic and acidic residues" evidence="2">
    <location>
        <begin position="228"/>
        <end position="316"/>
    </location>
</feature>
<evidence type="ECO:0000256" key="2">
    <source>
        <dbReference type="SAM" id="MobiDB-lite"/>
    </source>
</evidence>
<dbReference type="Proteomes" id="UP000078046">
    <property type="component" value="Unassembled WGS sequence"/>
</dbReference>
<name>A0A177AY19_9BILA</name>
<evidence type="ECO:0000256" key="1">
    <source>
        <dbReference type="SAM" id="Coils"/>
    </source>
</evidence>
<keyword evidence="1" id="KW-0175">Coiled coil</keyword>
<feature type="region of interest" description="Disordered" evidence="2">
    <location>
        <begin position="159"/>
        <end position="404"/>
    </location>
</feature>
<feature type="compositionally biased region" description="Polar residues" evidence="2">
    <location>
        <begin position="214"/>
        <end position="227"/>
    </location>
</feature>
<accession>A0A177AY19</accession>
<comment type="caution">
    <text evidence="3">The sequence shown here is derived from an EMBL/GenBank/DDBJ whole genome shotgun (WGS) entry which is preliminary data.</text>
</comment>
<protein>
    <submittedName>
        <fullName evidence="3">Uncharacterized protein</fullName>
    </submittedName>
</protein>
<feature type="compositionally biased region" description="Basic and acidic residues" evidence="2">
    <location>
        <begin position="35"/>
        <end position="48"/>
    </location>
</feature>
<feature type="compositionally biased region" description="Basic and acidic residues" evidence="2">
    <location>
        <begin position="386"/>
        <end position="404"/>
    </location>
</feature>
<feature type="region of interest" description="Disordered" evidence="2">
    <location>
        <begin position="35"/>
        <end position="58"/>
    </location>
</feature>
<dbReference type="AlphaFoldDB" id="A0A177AY19"/>
<proteinExistence type="predicted"/>
<evidence type="ECO:0000313" key="3">
    <source>
        <dbReference type="EMBL" id="OAF66084.1"/>
    </source>
</evidence>
<organism evidence="3 4">
    <name type="scientific">Intoshia linei</name>
    <dbReference type="NCBI Taxonomy" id="1819745"/>
    <lineage>
        <taxon>Eukaryota</taxon>
        <taxon>Metazoa</taxon>
        <taxon>Spiralia</taxon>
        <taxon>Lophotrochozoa</taxon>
        <taxon>Mesozoa</taxon>
        <taxon>Orthonectida</taxon>
        <taxon>Rhopaluridae</taxon>
        <taxon>Intoshia</taxon>
    </lineage>
</organism>
<evidence type="ECO:0000313" key="4">
    <source>
        <dbReference type="Proteomes" id="UP000078046"/>
    </source>
</evidence>
<gene>
    <name evidence="3" type="ORF">A3Q56_06208</name>
</gene>
<feature type="compositionally biased region" description="Basic and acidic residues" evidence="2">
    <location>
        <begin position="196"/>
        <end position="208"/>
    </location>
</feature>